<dbReference type="Pfam" id="PF01869">
    <property type="entry name" value="BcrAD_BadFG"/>
    <property type="match status" value="1"/>
</dbReference>
<sequence length="304" mass="32466">MCYVIGIDGGGTKTALKLADKNENVILTMEGGPCNINSMGKEAVLNMLKELLNDTLIKAQLSLEDIEIICIGTAGVDRPSDKAIMEEIIRSTGFKGKTIITNDAVTALYGGVGGAEGVILISGTGSICYGRNTNGETKRAGGWGHIIGDEGSGYYIGISAINRIAKAFDGIEESTLMTDLILNHLKLKNSTELIDYVYRSGAGKSEIASLAKLVDEAYKQGDIAAEEILEKAAYELFLVSKAVLDSLNLNNKKTVLAVNGSVIEKNQRVSSEFKRLMSKNYPLVEVVNMKNDAAYGAVLMAING</sequence>
<accession>A0ABQ5N2M5</accession>
<dbReference type="InterPro" id="IPR002731">
    <property type="entry name" value="ATPase_BadF"/>
</dbReference>
<name>A0ABQ5N2M5_9CLOT</name>
<keyword evidence="2" id="KW-0808">Transferase</keyword>
<evidence type="ECO:0000313" key="3">
    <source>
        <dbReference type="Proteomes" id="UP001208567"/>
    </source>
</evidence>
<dbReference type="InterPro" id="IPR043129">
    <property type="entry name" value="ATPase_NBD"/>
</dbReference>
<proteinExistence type="predicted"/>
<gene>
    <name evidence="2" type="primary">murK</name>
    <name evidence="2" type="ORF">bsdE14_08770</name>
</gene>
<evidence type="ECO:0000259" key="1">
    <source>
        <dbReference type="Pfam" id="PF01869"/>
    </source>
</evidence>
<comment type="caution">
    <text evidence="2">The sequence shown here is derived from an EMBL/GenBank/DDBJ whole genome shotgun (WGS) entry which is preliminary data.</text>
</comment>
<keyword evidence="2" id="KW-0418">Kinase</keyword>
<dbReference type="PANTHER" id="PTHR43190:SF3">
    <property type="entry name" value="N-ACETYL-D-GLUCOSAMINE KINASE"/>
    <property type="match status" value="1"/>
</dbReference>
<evidence type="ECO:0000313" key="2">
    <source>
        <dbReference type="EMBL" id="GLC29467.1"/>
    </source>
</evidence>
<organism evidence="2 3">
    <name type="scientific">Clostridium omnivorum</name>
    <dbReference type="NCBI Taxonomy" id="1604902"/>
    <lineage>
        <taxon>Bacteria</taxon>
        <taxon>Bacillati</taxon>
        <taxon>Bacillota</taxon>
        <taxon>Clostridia</taxon>
        <taxon>Eubacteriales</taxon>
        <taxon>Clostridiaceae</taxon>
        <taxon>Clostridium</taxon>
    </lineage>
</organism>
<feature type="domain" description="ATPase BadF/BadG/BcrA/BcrD type" evidence="1">
    <location>
        <begin position="5"/>
        <end position="301"/>
    </location>
</feature>
<dbReference type="RefSeq" id="WP_264848760.1">
    <property type="nucleotide sequence ID" value="NZ_BRXR01000001.1"/>
</dbReference>
<dbReference type="Proteomes" id="UP001208567">
    <property type="component" value="Unassembled WGS sequence"/>
</dbReference>
<protein>
    <submittedName>
        <fullName evidence="2">N-acetylmuramic acid/N-acetylglucosamine kinase</fullName>
    </submittedName>
</protein>
<dbReference type="Gene3D" id="3.30.420.40">
    <property type="match status" value="2"/>
</dbReference>
<dbReference type="InterPro" id="IPR052519">
    <property type="entry name" value="Euk-type_GlcNAc_Kinase"/>
</dbReference>
<keyword evidence="3" id="KW-1185">Reference proteome</keyword>
<dbReference type="EMBL" id="BRXR01000001">
    <property type="protein sequence ID" value="GLC29467.1"/>
    <property type="molecule type" value="Genomic_DNA"/>
</dbReference>
<dbReference type="GO" id="GO:0016301">
    <property type="term" value="F:kinase activity"/>
    <property type="evidence" value="ECO:0007669"/>
    <property type="project" value="UniProtKB-KW"/>
</dbReference>
<reference evidence="2 3" key="1">
    <citation type="journal article" date="2024" name="Int. J. Syst. Evol. Microbiol.">
        <title>Clostridium omnivorum sp. nov., isolated from anoxic soil under the treatment of reductive soil disinfestation.</title>
        <authorList>
            <person name="Ueki A."/>
            <person name="Tonouchi A."/>
            <person name="Kaku N."/>
            <person name="Honma S."/>
            <person name="Ueki K."/>
        </authorList>
    </citation>
    <scope>NUCLEOTIDE SEQUENCE [LARGE SCALE GENOMIC DNA]</scope>
    <source>
        <strain evidence="2 3">E14</strain>
    </source>
</reference>
<dbReference type="PANTHER" id="PTHR43190">
    <property type="entry name" value="N-ACETYL-D-GLUCOSAMINE KINASE"/>
    <property type="match status" value="1"/>
</dbReference>
<dbReference type="SUPFAM" id="SSF53067">
    <property type="entry name" value="Actin-like ATPase domain"/>
    <property type="match status" value="2"/>
</dbReference>